<gene>
    <name evidence="2" type="ORF">D910_11798</name>
</gene>
<feature type="domain" description="Tc1-like transposase DDE" evidence="1">
    <location>
        <begin position="73"/>
        <end position="125"/>
    </location>
</feature>
<dbReference type="Pfam" id="PF13358">
    <property type="entry name" value="DDE_3"/>
    <property type="match status" value="1"/>
</dbReference>
<name>U4UW75_DENPD</name>
<reference evidence="2 3" key="1">
    <citation type="journal article" date="2013" name="Genome Biol.">
        <title>Draft genome of the mountain pine beetle, Dendroctonus ponderosae Hopkins, a major forest pest.</title>
        <authorList>
            <person name="Keeling C.I."/>
            <person name="Yuen M.M."/>
            <person name="Liao N.Y."/>
            <person name="Docking T.R."/>
            <person name="Chan S.K."/>
            <person name="Taylor G.A."/>
            <person name="Palmquist D.L."/>
            <person name="Jackman S.D."/>
            <person name="Nguyen A."/>
            <person name="Li M."/>
            <person name="Henderson H."/>
            <person name="Janes J.K."/>
            <person name="Zhao Y."/>
            <person name="Pandoh P."/>
            <person name="Moore R."/>
            <person name="Sperling F.A."/>
            <person name="Huber D.P."/>
            <person name="Birol I."/>
            <person name="Jones S.J."/>
            <person name="Bohlmann J."/>
        </authorList>
    </citation>
    <scope>NUCLEOTIDE SEQUENCE</scope>
</reference>
<dbReference type="PANTHER" id="PTHR23022">
    <property type="entry name" value="TRANSPOSABLE ELEMENT-RELATED"/>
    <property type="match status" value="1"/>
</dbReference>
<dbReference type="AlphaFoldDB" id="U4UW75"/>
<accession>U4UW75</accession>
<dbReference type="InterPro" id="IPR052338">
    <property type="entry name" value="Transposase_5"/>
</dbReference>
<evidence type="ECO:0000313" key="2">
    <source>
        <dbReference type="EMBL" id="ERL94521.1"/>
    </source>
</evidence>
<dbReference type="Proteomes" id="UP000030742">
    <property type="component" value="Unassembled WGS sequence"/>
</dbReference>
<dbReference type="PANTHER" id="PTHR23022:SF134">
    <property type="entry name" value="TRANSPOSABLE ELEMENT TC1 TRANSPOSASE"/>
    <property type="match status" value="1"/>
</dbReference>
<sequence>MAPKTPGIAPKVTSAHRQARLRFARDHLNWTLQQWESVLFSDDTRICLHGSDRRRKVYRRPRERCFESAYGDEFTFIHDDARQHTARIVQDYIAEVGFRVMEWPAYSPDLNPIEHLWDKLKRRIRLAYI</sequence>
<dbReference type="InterPro" id="IPR038717">
    <property type="entry name" value="Tc1-like_DDE_dom"/>
</dbReference>
<proteinExistence type="predicted"/>
<dbReference type="STRING" id="77166.U4UW75"/>
<dbReference type="EMBL" id="KB632390">
    <property type="protein sequence ID" value="ERL94521.1"/>
    <property type="molecule type" value="Genomic_DNA"/>
</dbReference>
<dbReference type="InterPro" id="IPR036397">
    <property type="entry name" value="RNaseH_sf"/>
</dbReference>
<dbReference type="GO" id="GO:0003676">
    <property type="term" value="F:nucleic acid binding"/>
    <property type="evidence" value="ECO:0007669"/>
    <property type="project" value="InterPro"/>
</dbReference>
<organism evidence="2 3">
    <name type="scientific">Dendroctonus ponderosae</name>
    <name type="common">Mountain pine beetle</name>
    <dbReference type="NCBI Taxonomy" id="77166"/>
    <lineage>
        <taxon>Eukaryota</taxon>
        <taxon>Metazoa</taxon>
        <taxon>Ecdysozoa</taxon>
        <taxon>Arthropoda</taxon>
        <taxon>Hexapoda</taxon>
        <taxon>Insecta</taxon>
        <taxon>Pterygota</taxon>
        <taxon>Neoptera</taxon>
        <taxon>Endopterygota</taxon>
        <taxon>Coleoptera</taxon>
        <taxon>Polyphaga</taxon>
        <taxon>Cucujiformia</taxon>
        <taxon>Curculionidae</taxon>
        <taxon>Scolytinae</taxon>
        <taxon>Dendroctonus</taxon>
    </lineage>
</organism>
<evidence type="ECO:0000313" key="3">
    <source>
        <dbReference type="Proteomes" id="UP000030742"/>
    </source>
</evidence>
<protein>
    <recommendedName>
        <fullName evidence="1">Tc1-like transposase DDE domain-containing protein</fullName>
    </recommendedName>
</protein>
<evidence type="ECO:0000259" key="1">
    <source>
        <dbReference type="Pfam" id="PF13358"/>
    </source>
</evidence>
<dbReference type="Gene3D" id="3.30.420.10">
    <property type="entry name" value="Ribonuclease H-like superfamily/Ribonuclease H"/>
    <property type="match status" value="2"/>
</dbReference>